<dbReference type="EC" id="3.2.1.22" evidence="9"/>
<dbReference type="EMBL" id="LRGC01000010">
    <property type="protein sequence ID" value="KWR53990.1"/>
    <property type="molecule type" value="Genomic_DNA"/>
</dbReference>
<dbReference type="InterPro" id="IPR019563">
    <property type="entry name" value="GH97_catalytic"/>
</dbReference>
<feature type="domain" description="Glycosyl-hydrolase 97 C-terminal oligomerisation" evidence="8">
    <location>
        <begin position="546"/>
        <end position="643"/>
    </location>
</feature>
<evidence type="ECO:0000256" key="5">
    <source>
        <dbReference type="ARBA" id="ARBA00023295"/>
    </source>
</evidence>
<dbReference type="AlphaFoldDB" id="A0A108T5Y7"/>
<feature type="domain" description="Glycosyl-hydrolase 97 N-terminal" evidence="7">
    <location>
        <begin position="24"/>
        <end position="279"/>
    </location>
</feature>
<dbReference type="PANTHER" id="PTHR35803:SF2">
    <property type="entry name" value="RETAINING ALPHA-GALACTOSIDASE"/>
    <property type="match status" value="1"/>
</dbReference>
<dbReference type="GO" id="GO:0004557">
    <property type="term" value="F:alpha-galactosidase activity"/>
    <property type="evidence" value="ECO:0007669"/>
    <property type="project" value="UniProtKB-EC"/>
</dbReference>
<dbReference type="Pfam" id="PF10566">
    <property type="entry name" value="Glyco_hydro_97"/>
    <property type="match status" value="1"/>
</dbReference>
<dbReference type="Pfam" id="PF14509">
    <property type="entry name" value="GH97_C"/>
    <property type="match status" value="1"/>
</dbReference>
<dbReference type="InterPro" id="IPR017853">
    <property type="entry name" value="GH"/>
</dbReference>
<dbReference type="InterPro" id="IPR014718">
    <property type="entry name" value="GH-type_carb-bd"/>
</dbReference>
<keyword evidence="10" id="KW-1185">Reference proteome</keyword>
<evidence type="ECO:0000256" key="2">
    <source>
        <dbReference type="ARBA" id="ARBA00011245"/>
    </source>
</evidence>
<evidence type="ECO:0000313" key="10">
    <source>
        <dbReference type="Proteomes" id="UP000056419"/>
    </source>
</evidence>
<evidence type="ECO:0000259" key="7">
    <source>
        <dbReference type="Pfam" id="PF14508"/>
    </source>
</evidence>
<proteinExistence type="predicted"/>
<dbReference type="STRING" id="46506.AA415_02241"/>
<dbReference type="GO" id="GO:0030246">
    <property type="term" value="F:carbohydrate binding"/>
    <property type="evidence" value="ECO:0007669"/>
    <property type="project" value="InterPro"/>
</dbReference>
<keyword evidence="3 9" id="KW-0378">Hydrolase</keyword>
<dbReference type="Gene3D" id="3.20.20.70">
    <property type="entry name" value="Aldolase class I"/>
    <property type="match status" value="1"/>
</dbReference>
<dbReference type="Pfam" id="PF14508">
    <property type="entry name" value="GH97_N"/>
    <property type="match status" value="1"/>
</dbReference>
<evidence type="ECO:0000256" key="3">
    <source>
        <dbReference type="ARBA" id="ARBA00022801"/>
    </source>
</evidence>
<name>A0A108T5Y7_BACSE</name>
<feature type="domain" description="Glycosyl-hydrolase 97 catalytic" evidence="6">
    <location>
        <begin position="299"/>
        <end position="451"/>
    </location>
</feature>
<dbReference type="InterPro" id="IPR013780">
    <property type="entry name" value="Glyco_hydro_b"/>
</dbReference>
<comment type="cofactor">
    <cofactor evidence="1">
        <name>Ca(2+)</name>
        <dbReference type="ChEBI" id="CHEBI:29108"/>
    </cofactor>
</comment>
<evidence type="ECO:0000256" key="4">
    <source>
        <dbReference type="ARBA" id="ARBA00022837"/>
    </source>
</evidence>
<dbReference type="Proteomes" id="UP000056419">
    <property type="component" value="Unassembled WGS sequence"/>
</dbReference>
<dbReference type="InterPro" id="IPR029483">
    <property type="entry name" value="GH97_C"/>
</dbReference>
<accession>A0A108T5Y7</accession>
<dbReference type="SUPFAM" id="SSF51445">
    <property type="entry name" value="(Trans)glycosidases"/>
    <property type="match status" value="1"/>
</dbReference>
<reference evidence="9 10" key="1">
    <citation type="journal article" date="2016" name="BMC Genomics">
        <title>Type VI secretion systems of human gut Bacteroidales segregate into three genetic architectures, two of which are contained on mobile genetic elements.</title>
        <authorList>
            <person name="Coyne M.J."/>
            <person name="Roelofs K.G."/>
            <person name="Comstock L.E."/>
        </authorList>
    </citation>
    <scope>NUCLEOTIDE SEQUENCE [LARGE SCALE GENOMIC DNA]</scope>
    <source>
        <strain evidence="9 10">CL09T03C01</strain>
    </source>
</reference>
<comment type="subunit">
    <text evidence="2">Monomer.</text>
</comment>
<organism evidence="9 10">
    <name type="scientific">Bacteroides stercoris</name>
    <dbReference type="NCBI Taxonomy" id="46506"/>
    <lineage>
        <taxon>Bacteria</taxon>
        <taxon>Pseudomonadati</taxon>
        <taxon>Bacteroidota</taxon>
        <taxon>Bacteroidia</taxon>
        <taxon>Bacteroidales</taxon>
        <taxon>Bacteroidaceae</taxon>
        <taxon>Bacteroides</taxon>
    </lineage>
</organism>
<evidence type="ECO:0000259" key="8">
    <source>
        <dbReference type="Pfam" id="PF14509"/>
    </source>
</evidence>
<evidence type="ECO:0000313" key="9">
    <source>
        <dbReference type="EMBL" id="KWR53990.1"/>
    </source>
</evidence>
<keyword evidence="4" id="KW-0106">Calcium</keyword>
<dbReference type="InterPro" id="IPR013785">
    <property type="entry name" value="Aldolase_TIM"/>
</dbReference>
<dbReference type="Gene3D" id="2.60.40.1180">
    <property type="entry name" value="Golgi alpha-mannosidase II"/>
    <property type="match status" value="1"/>
</dbReference>
<evidence type="ECO:0000256" key="1">
    <source>
        <dbReference type="ARBA" id="ARBA00001913"/>
    </source>
</evidence>
<dbReference type="InterPro" id="IPR052720">
    <property type="entry name" value="Glycosyl_hydrolase_97"/>
</dbReference>
<dbReference type="RefSeq" id="WP_060386109.1">
    <property type="nucleotide sequence ID" value="NZ_LRGC01000010.1"/>
</dbReference>
<protein>
    <submittedName>
        <fullName evidence="9">Retaining alpha-galactosidase</fullName>
        <ecNumber evidence="9">3.2.1.22</ecNumber>
    </submittedName>
</protein>
<gene>
    <name evidence="9" type="ORF">AA415_02241</name>
</gene>
<dbReference type="PATRIC" id="fig|46506.5.peg.2402"/>
<dbReference type="Gene3D" id="2.70.98.10">
    <property type="match status" value="1"/>
</dbReference>
<evidence type="ECO:0000259" key="6">
    <source>
        <dbReference type="Pfam" id="PF10566"/>
    </source>
</evidence>
<dbReference type="PANTHER" id="PTHR35803">
    <property type="entry name" value="GLUCAN 1,4-ALPHA-GLUCOSIDASE SUSB-RELATED"/>
    <property type="match status" value="1"/>
</dbReference>
<dbReference type="InterPro" id="IPR029486">
    <property type="entry name" value="GH97_N"/>
</dbReference>
<sequence>MKKIVSFLLLAFWQVCLYAGNYEVLSPNGKLKVALSVSDVLGMEVFYDGQLLFSASNMGLCLQQTSFKPLVRSVKRSSANETITPVVPLKFASVLNHYNAIRLNLKENLAVEFRAYDDGMAYRFVTNGKGKKVFVYDETVDFNLPEEAVLHLQQPVTFKTPYEEPYSHVALKEWKETSKFALLPLLVDTRKGVKLLFSESDLHDYPCMFLKARAGRGVSALFPRYPLETKPISDRSINVVREADYLAETQAKRTYPWRYVVVVREDGDLVENTFTCRLATQTTMEDTSWIRPGQVSWEWWHHTSPYYVDFVVGRNQETYQYYIDFASSCHIPYVLFDEGWAKSTTNPYESVDALDIHALIAYGKKKNVGVLLWLPWTTVEKNFDLFKEYEKWGVAGVKIDFMDHSDQWMVNYYERVAQEAAKHHLLVNFHGSFKPAGLEYMYPNVLSYEGVLGMEQGEFCTPANSLYHPFMRNAVGPMDYTPGSMLSMQPEYFVRHYPNNASVGTRAYQMALYVAFESGFQMVADNPTFYLKEKECTDFMTSVPVTWDETRVLAASLGEYLVVAKRKGEQWFIGGITAEEGKEIEVSLDFLHPNRSYEMTLFKDGLNAGLQALDYKKEVKAVSESETLKVKMVRNGGFAAVFK</sequence>
<comment type="caution">
    <text evidence="9">The sequence shown here is derived from an EMBL/GenBank/DDBJ whole genome shotgun (WGS) entry which is preliminary data.</text>
</comment>
<keyword evidence="5 9" id="KW-0326">Glycosidase</keyword>